<dbReference type="Pfam" id="PF01330">
    <property type="entry name" value="RuvA_N"/>
    <property type="match status" value="1"/>
</dbReference>
<accession>A0A6A7Y0W2</accession>
<dbReference type="Pfam" id="PF14520">
    <property type="entry name" value="HHH_5"/>
    <property type="match status" value="1"/>
</dbReference>
<keyword evidence="1 6" id="KW-0963">Cytoplasm</keyword>
<feature type="region of interest" description="Domain II" evidence="6">
    <location>
        <begin position="65"/>
        <end position="142"/>
    </location>
</feature>
<dbReference type="HAMAP" id="MF_00031">
    <property type="entry name" value="DNA_HJ_migration_RuvA"/>
    <property type="match status" value="1"/>
</dbReference>
<evidence type="ECO:0000256" key="6">
    <source>
        <dbReference type="HAMAP-Rule" id="MF_00031"/>
    </source>
</evidence>
<comment type="domain">
    <text evidence="6">Has three domains with a flexible linker between the domains II and III and assumes an 'L' shape. Domain III is highly mobile and contacts RuvB.</text>
</comment>
<comment type="subcellular location">
    <subcellularLocation>
        <location evidence="6">Cytoplasm</location>
    </subcellularLocation>
</comment>
<evidence type="ECO:0000259" key="7">
    <source>
        <dbReference type="Pfam" id="PF01330"/>
    </source>
</evidence>
<evidence type="ECO:0000313" key="10">
    <source>
        <dbReference type="Proteomes" id="UP000332515"/>
    </source>
</evidence>
<dbReference type="GO" id="GO:0006281">
    <property type="term" value="P:DNA repair"/>
    <property type="evidence" value="ECO:0007669"/>
    <property type="project" value="UniProtKB-UniRule"/>
</dbReference>
<dbReference type="Gene3D" id="2.40.50.140">
    <property type="entry name" value="Nucleic acid-binding proteins"/>
    <property type="match status" value="1"/>
</dbReference>
<comment type="caution">
    <text evidence="9">The sequence shown here is derived from an EMBL/GenBank/DDBJ whole genome shotgun (WGS) entry which is preliminary data.</text>
</comment>
<keyword evidence="2 6" id="KW-0227">DNA damage</keyword>
<evidence type="ECO:0000313" key="9">
    <source>
        <dbReference type="EMBL" id="MQT12710.1"/>
    </source>
</evidence>
<evidence type="ECO:0000259" key="8">
    <source>
        <dbReference type="Pfam" id="PF07499"/>
    </source>
</evidence>
<feature type="domain" description="DNA helicase Holliday junction RuvA type" evidence="7">
    <location>
        <begin position="1"/>
        <end position="62"/>
    </location>
</feature>
<dbReference type="InterPro" id="IPR036267">
    <property type="entry name" value="RuvA_C_sf"/>
</dbReference>
<name>A0A6A7Y0W2_9HYPH</name>
<dbReference type="InterPro" id="IPR012340">
    <property type="entry name" value="NA-bd_OB-fold"/>
</dbReference>
<comment type="similarity">
    <text evidence="6">Belongs to the RuvA family.</text>
</comment>
<feature type="region of interest" description="Domain I" evidence="6">
    <location>
        <begin position="1"/>
        <end position="64"/>
    </location>
</feature>
<keyword evidence="10" id="KW-1185">Reference proteome</keyword>
<dbReference type="Proteomes" id="UP000332515">
    <property type="component" value="Unassembled WGS sequence"/>
</dbReference>
<evidence type="ECO:0000256" key="4">
    <source>
        <dbReference type="ARBA" id="ARBA00023172"/>
    </source>
</evidence>
<dbReference type="GO" id="GO:0048476">
    <property type="term" value="C:Holliday junction resolvase complex"/>
    <property type="evidence" value="ECO:0007669"/>
    <property type="project" value="UniProtKB-UniRule"/>
</dbReference>
<dbReference type="InterPro" id="IPR011114">
    <property type="entry name" value="RuvA_C"/>
</dbReference>
<dbReference type="GO" id="GO:0005737">
    <property type="term" value="C:cytoplasm"/>
    <property type="evidence" value="ECO:0007669"/>
    <property type="project" value="UniProtKB-SubCell"/>
</dbReference>
<dbReference type="SUPFAM" id="SSF47781">
    <property type="entry name" value="RuvA domain 2-like"/>
    <property type="match status" value="1"/>
</dbReference>
<comment type="caution">
    <text evidence="6">Lacks conserved residue(s) required for the propagation of feature annotation.</text>
</comment>
<comment type="function">
    <text evidence="6">The RuvA-RuvB-RuvC complex processes Holliday junction (HJ) DNA during genetic recombination and DNA repair, while the RuvA-RuvB complex plays an important role in the rescue of blocked DNA replication forks via replication fork reversal (RFR). RuvA specifically binds to HJ cruciform DNA, conferring on it an open structure. The RuvB hexamer acts as an ATP-dependent pump, pulling dsDNA into and through the RuvAB complex. HJ branch migration allows RuvC to scan DNA until it finds its consensus sequence, where it cleaves and resolves the cruciform DNA.</text>
</comment>
<gene>
    <name evidence="6 9" type="primary">ruvA</name>
    <name evidence="9" type="ORF">F0357_08595</name>
</gene>
<dbReference type="SUPFAM" id="SSF46929">
    <property type="entry name" value="DNA helicase RuvA subunit, C-terminal domain"/>
    <property type="match status" value="1"/>
</dbReference>
<feature type="region of interest" description="Domain III" evidence="6">
    <location>
        <begin position="151"/>
        <end position="203"/>
    </location>
</feature>
<organism evidence="9 10">
    <name type="scientific">Segnochrobactrum spirostomi</name>
    <dbReference type="NCBI Taxonomy" id="2608987"/>
    <lineage>
        <taxon>Bacteria</taxon>
        <taxon>Pseudomonadati</taxon>
        <taxon>Pseudomonadota</taxon>
        <taxon>Alphaproteobacteria</taxon>
        <taxon>Hyphomicrobiales</taxon>
        <taxon>Segnochrobactraceae</taxon>
        <taxon>Segnochrobactrum</taxon>
    </lineage>
</organism>
<evidence type="ECO:0000256" key="3">
    <source>
        <dbReference type="ARBA" id="ARBA00023125"/>
    </source>
</evidence>
<dbReference type="NCBIfam" id="TIGR00084">
    <property type="entry name" value="ruvA"/>
    <property type="match status" value="1"/>
</dbReference>
<sequence>MIGKLTGIVDSVGEDYVILDVGGVGYEVFCPARVLARLPRPGERAALVIETYVREDMIRLYGFASAEERAWFRLLGTVQGVGAKVALGLLGMFDVDDLAAAIALQDKVALARAPGVGKRLAERLATELRDAAPAPTNAAALLAGGRAAPAVSTDPAVADAISALVNLGYGEPQARGAAAAARAGAPDAAAAQLIRLALKELAR</sequence>
<keyword evidence="3 6" id="KW-0238">DNA-binding</keyword>
<dbReference type="GO" id="GO:0009379">
    <property type="term" value="C:Holliday junction helicase complex"/>
    <property type="evidence" value="ECO:0007669"/>
    <property type="project" value="InterPro"/>
</dbReference>
<reference evidence="9 10" key="1">
    <citation type="submission" date="2019-09" db="EMBL/GenBank/DDBJ databases">
        <title>Segnochrobactrum spirostomi gen. nov., sp. nov., isolated from the ciliate Spirostomum cf. yagiui and description of a novel family, Segnochrobactraceae fam. nov. within the order Rhizobiales of the class Alphaproteobacteria.</title>
        <authorList>
            <person name="Akter S."/>
            <person name="Shazib S.U.A."/>
            <person name="Shin M.K."/>
        </authorList>
    </citation>
    <scope>NUCLEOTIDE SEQUENCE [LARGE SCALE GENOMIC DNA]</scope>
    <source>
        <strain evidence="9 10">Sp-1</strain>
    </source>
</reference>
<dbReference type="Pfam" id="PF07499">
    <property type="entry name" value="RuvA_C"/>
    <property type="match status" value="1"/>
</dbReference>
<dbReference type="GO" id="GO:0006310">
    <property type="term" value="P:DNA recombination"/>
    <property type="evidence" value="ECO:0007669"/>
    <property type="project" value="UniProtKB-UniRule"/>
</dbReference>
<dbReference type="InterPro" id="IPR010994">
    <property type="entry name" value="RuvA_2-like"/>
</dbReference>
<dbReference type="RefSeq" id="WP_153479943.1">
    <property type="nucleotide sequence ID" value="NZ_VWNA01000001.1"/>
</dbReference>
<keyword evidence="5 6" id="KW-0234">DNA repair</keyword>
<evidence type="ECO:0000256" key="2">
    <source>
        <dbReference type="ARBA" id="ARBA00022763"/>
    </source>
</evidence>
<dbReference type="GO" id="GO:0000400">
    <property type="term" value="F:four-way junction DNA binding"/>
    <property type="evidence" value="ECO:0007669"/>
    <property type="project" value="UniProtKB-UniRule"/>
</dbReference>
<feature type="domain" description="Holliday junction DNA helicase RuvA C-terminal" evidence="8">
    <location>
        <begin position="156"/>
        <end position="201"/>
    </location>
</feature>
<dbReference type="GO" id="GO:0005524">
    <property type="term" value="F:ATP binding"/>
    <property type="evidence" value="ECO:0007669"/>
    <property type="project" value="InterPro"/>
</dbReference>
<dbReference type="EMBL" id="VWNA01000001">
    <property type="protein sequence ID" value="MQT12710.1"/>
    <property type="molecule type" value="Genomic_DNA"/>
</dbReference>
<evidence type="ECO:0000256" key="1">
    <source>
        <dbReference type="ARBA" id="ARBA00022490"/>
    </source>
</evidence>
<dbReference type="GO" id="GO:0009378">
    <property type="term" value="F:four-way junction helicase activity"/>
    <property type="evidence" value="ECO:0007669"/>
    <property type="project" value="InterPro"/>
</dbReference>
<dbReference type="SUPFAM" id="SSF50249">
    <property type="entry name" value="Nucleic acid-binding proteins"/>
    <property type="match status" value="1"/>
</dbReference>
<evidence type="ECO:0000256" key="5">
    <source>
        <dbReference type="ARBA" id="ARBA00023204"/>
    </source>
</evidence>
<dbReference type="AlphaFoldDB" id="A0A6A7Y0W2"/>
<dbReference type="InterPro" id="IPR013849">
    <property type="entry name" value="DNA_helicase_Holl-junc_RuvA_I"/>
</dbReference>
<dbReference type="Gene3D" id="1.10.8.10">
    <property type="entry name" value="DNA helicase RuvA subunit, C-terminal domain"/>
    <property type="match status" value="1"/>
</dbReference>
<dbReference type="Gene3D" id="1.10.150.20">
    <property type="entry name" value="5' to 3' exonuclease, C-terminal subdomain"/>
    <property type="match status" value="1"/>
</dbReference>
<keyword evidence="4 6" id="KW-0233">DNA recombination</keyword>
<proteinExistence type="inferred from homology"/>
<dbReference type="InterPro" id="IPR000085">
    <property type="entry name" value="RuvA"/>
</dbReference>
<protein>
    <recommendedName>
        <fullName evidence="6">Holliday junction branch migration complex subunit RuvA</fullName>
    </recommendedName>
</protein>
<comment type="subunit">
    <text evidence="6">Homotetramer. Forms an RuvA(8)-RuvB(12)-Holliday junction (HJ) complex. HJ DNA is sandwiched between 2 RuvA tetramers; dsDNA enters through RuvA and exits via RuvB. An RuvB hexamer assembles on each DNA strand where it exits the tetramer. Each RuvB hexamer is contacted by two RuvA subunits (via domain III) on 2 adjacent RuvB subunits; this complex drives branch migration. In the full resolvosome a probable DNA-RuvA(4)-RuvB(12)-RuvC(2) complex forms which resolves the HJ.</text>
</comment>